<accession>A0AAV2KMD4</accession>
<reference evidence="1 2" key="1">
    <citation type="submission" date="2024-04" db="EMBL/GenBank/DDBJ databases">
        <authorList>
            <person name="Waldvogel A.-M."/>
            <person name="Schoenle A."/>
        </authorList>
    </citation>
    <scope>NUCLEOTIDE SEQUENCE [LARGE SCALE GENOMIC DNA]</scope>
</reference>
<keyword evidence="2" id="KW-1185">Reference proteome</keyword>
<dbReference type="EMBL" id="OZ035841">
    <property type="protein sequence ID" value="CAL1590125.1"/>
    <property type="molecule type" value="Genomic_DNA"/>
</dbReference>
<dbReference type="Proteomes" id="UP001497482">
    <property type="component" value="Chromosome 19"/>
</dbReference>
<gene>
    <name evidence="1" type="ORF">KC01_LOCUS19683</name>
</gene>
<sequence length="71" mass="7988">MASRPNFTLACYRALSCVALDPSQPNRYKNTEVGSAYETRDGDFFDARTPWGWGLTVPLIHTFTYGPRSRG</sequence>
<evidence type="ECO:0000313" key="2">
    <source>
        <dbReference type="Proteomes" id="UP001497482"/>
    </source>
</evidence>
<proteinExistence type="predicted"/>
<organism evidence="1 2">
    <name type="scientific">Knipowitschia caucasica</name>
    <name type="common">Caucasian dwarf goby</name>
    <name type="synonym">Pomatoschistus caucasicus</name>
    <dbReference type="NCBI Taxonomy" id="637954"/>
    <lineage>
        <taxon>Eukaryota</taxon>
        <taxon>Metazoa</taxon>
        <taxon>Chordata</taxon>
        <taxon>Craniata</taxon>
        <taxon>Vertebrata</taxon>
        <taxon>Euteleostomi</taxon>
        <taxon>Actinopterygii</taxon>
        <taxon>Neopterygii</taxon>
        <taxon>Teleostei</taxon>
        <taxon>Neoteleostei</taxon>
        <taxon>Acanthomorphata</taxon>
        <taxon>Gobiaria</taxon>
        <taxon>Gobiiformes</taxon>
        <taxon>Gobioidei</taxon>
        <taxon>Gobiidae</taxon>
        <taxon>Gobiinae</taxon>
        <taxon>Knipowitschia</taxon>
    </lineage>
</organism>
<evidence type="ECO:0000313" key="1">
    <source>
        <dbReference type="EMBL" id="CAL1590125.1"/>
    </source>
</evidence>
<name>A0AAV2KMD4_KNICA</name>
<dbReference type="AlphaFoldDB" id="A0AAV2KMD4"/>
<protein>
    <submittedName>
        <fullName evidence="1">Uncharacterized protein</fullName>
    </submittedName>
</protein>